<sequence length="320" mass="36346">MIKTTVFSVVLCALCFNAIGQKIDNLVSFRDIDSPRYFRFNYDNDYFAASDENYTQGYSLEFVSPFFEKNPINTILIKPDGFDLRYGLVIEHIGFTPNKYDLPEIQFGDRPFAAAIMLRSSVLGIDTERKLRLHSSLNIGLIGPGAFGEEMQVAIHKATGNKIPRGWRHQIKNDLVLNYNLGLEKQILKVYNLLLLQAQSNINIGTLFTNISVGSNVVLGRFNSSFSFEEKKINFQIYTYAQPVFTVIGHDATLQGGLINRKSPYTISGSDLERFTFQFNYGVVIQTKTLYFEYTRSSITKEFNMGDLAKWGGIRIGFTF</sequence>
<dbReference type="STRING" id="1123037.GCA_000425305_01140"/>
<evidence type="ECO:0000313" key="1">
    <source>
        <dbReference type="EMBL" id="TXE16162.1"/>
    </source>
</evidence>
<organism evidence="1 2">
    <name type="scientific">Psychroserpens burtonensis</name>
    <dbReference type="NCBI Taxonomy" id="49278"/>
    <lineage>
        <taxon>Bacteria</taxon>
        <taxon>Pseudomonadati</taxon>
        <taxon>Bacteroidota</taxon>
        <taxon>Flavobacteriia</taxon>
        <taxon>Flavobacteriales</taxon>
        <taxon>Flavobacteriaceae</taxon>
        <taxon>Psychroserpens</taxon>
    </lineage>
</organism>
<dbReference type="RefSeq" id="WP_147231913.1">
    <property type="nucleotide sequence ID" value="NZ_VOSB01000020.1"/>
</dbReference>
<dbReference type="Gene3D" id="2.40.128.140">
    <property type="entry name" value="Outer membrane protein"/>
    <property type="match status" value="1"/>
</dbReference>
<reference evidence="1 2" key="1">
    <citation type="submission" date="2019-08" db="EMBL/GenBank/DDBJ databases">
        <title>Genome of Psychroserpens burtonensis ACAM 167.</title>
        <authorList>
            <person name="Bowman J.P."/>
        </authorList>
    </citation>
    <scope>NUCLEOTIDE SEQUENCE [LARGE SCALE GENOMIC DNA]</scope>
    <source>
        <strain evidence="1 2">ACAM 167</strain>
    </source>
</reference>
<proteinExistence type="predicted"/>
<dbReference type="Pfam" id="PF09982">
    <property type="entry name" value="LpxR"/>
    <property type="match status" value="1"/>
</dbReference>
<gene>
    <name evidence="1" type="ORF">ES692_13600</name>
</gene>
<dbReference type="AlphaFoldDB" id="A0A5C7B669"/>
<dbReference type="EMBL" id="VOSB01000020">
    <property type="protein sequence ID" value="TXE16162.1"/>
    <property type="molecule type" value="Genomic_DNA"/>
</dbReference>
<dbReference type="InterPro" id="IPR037107">
    <property type="entry name" value="Put_OMP_sf"/>
</dbReference>
<comment type="caution">
    <text evidence="1">The sequence shown here is derived from an EMBL/GenBank/DDBJ whole genome shotgun (WGS) entry which is preliminary data.</text>
</comment>
<evidence type="ECO:0000313" key="2">
    <source>
        <dbReference type="Proteomes" id="UP000321938"/>
    </source>
</evidence>
<protein>
    <submittedName>
        <fullName evidence="1">Lipid A deacylase LpxR family protein</fullName>
    </submittedName>
</protein>
<name>A0A5C7B669_9FLAO</name>
<accession>A0A5C7B669</accession>
<dbReference type="Proteomes" id="UP000321938">
    <property type="component" value="Unassembled WGS sequence"/>
</dbReference>
<dbReference type="InterPro" id="IPR018707">
    <property type="entry name" value="LpxR"/>
</dbReference>
<keyword evidence="2" id="KW-1185">Reference proteome</keyword>
<dbReference type="OrthoDB" id="622552at2"/>